<keyword evidence="2" id="KW-1015">Disulfide bond</keyword>
<reference evidence="5 6" key="1">
    <citation type="journal article" date="2016" name="Nat. Commun.">
        <title>Thousands of microbial genomes shed light on interconnected biogeochemical processes in an aquifer system.</title>
        <authorList>
            <person name="Anantharaman K."/>
            <person name="Brown C.T."/>
            <person name="Hug L.A."/>
            <person name="Sharon I."/>
            <person name="Castelle C.J."/>
            <person name="Probst A.J."/>
            <person name="Thomas B.C."/>
            <person name="Singh A."/>
            <person name="Wilkins M.J."/>
            <person name="Karaoz U."/>
            <person name="Brodie E.L."/>
            <person name="Williams K.H."/>
            <person name="Hubbard S.S."/>
            <person name="Banfield J.F."/>
        </authorList>
    </citation>
    <scope>NUCLEOTIDE SEQUENCE [LARGE SCALE GENOMIC DNA]</scope>
</reference>
<dbReference type="Gene3D" id="2.60.120.200">
    <property type="match status" value="1"/>
</dbReference>
<gene>
    <name evidence="5" type="ORF">A2Y85_08040</name>
</gene>
<proteinExistence type="predicted"/>
<dbReference type="EMBL" id="MEUM01000166">
    <property type="protein sequence ID" value="OGC38799.1"/>
    <property type="molecule type" value="Genomic_DNA"/>
</dbReference>
<evidence type="ECO:0000256" key="1">
    <source>
        <dbReference type="ARBA" id="ARBA00022729"/>
    </source>
</evidence>
<dbReference type="Pfam" id="PF13385">
    <property type="entry name" value="Laminin_G_3"/>
    <property type="match status" value="1"/>
</dbReference>
<protein>
    <recommendedName>
        <fullName evidence="4">LamG-like jellyroll fold domain-containing protein</fullName>
    </recommendedName>
</protein>
<dbReference type="AlphaFoldDB" id="A0A1F4U1P2"/>
<dbReference type="SUPFAM" id="SSF48452">
    <property type="entry name" value="TPR-like"/>
    <property type="match status" value="1"/>
</dbReference>
<feature type="chain" id="PRO_5009514700" description="LamG-like jellyroll fold domain-containing protein" evidence="3">
    <location>
        <begin position="22"/>
        <end position="410"/>
    </location>
</feature>
<evidence type="ECO:0000313" key="5">
    <source>
        <dbReference type="EMBL" id="OGC38799.1"/>
    </source>
</evidence>
<keyword evidence="1 3" id="KW-0732">Signal</keyword>
<evidence type="ECO:0000256" key="3">
    <source>
        <dbReference type="SAM" id="SignalP"/>
    </source>
</evidence>
<feature type="signal peptide" evidence="3">
    <location>
        <begin position="1"/>
        <end position="21"/>
    </location>
</feature>
<comment type="caution">
    <text evidence="5">The sequence shown here is derived from an EMBL/GenBank/DDBJ whole genome shotgun (WGS) entry which is preliminary data.</text>
</comment>
<dbReference type="Proteomes" id="UP000177025">
    <property type="component" value="Unassembled WGS sequence"/>
</dbReference>
<dbReference type="PANTHER" id="PTHR47635:SF2">
    <property type="entry name" value="LAMG-LIKE JELLYROLL FOLD DOMAIN-CONTAINING PROTEIN"/>
    <property type="match status" value="1"/>
</dbReference>
<accession>A0A1F4U1P2</accession>
<dbReference type="InterPro" id="IPR011990">
    <property type="entry name" value="TPR-like_helical_dom_sf"/>
</dbReference>
<evidence type="ECO:0000259" key="4">
    <source>
        <dbReference type="SMART" id="SM00560"/>
    </source>
</evidence>
<dbReference type="SUPFAM" id="SSF49899">
    <property type="entry name" value="Concanavalin A-like lectins/glucanases"/>
    <property type="match status" value="1"/>
</dbReference>
<name>A0A1F4U1P2_UNCW3</name>
<dbReference type="PANTHER" id="PTHR47635">
    <property type="entry name" value="CUB DOMAIN-CONTAINING PROTEIN"/>
    <property type="match status" value="1"/>
</dbReference>
<dbReference type="Gene3D" id="1.25.40.10">
    <property type="entry name" value="Tetratricopeptide repeat domain"/>
    <property type="match status" value="1"/>
</dbReference>
<evidence type="ECO:0000313" key="6">
    <source>
        <dbReference type="Proteomes" id="UP000177025"/>
    </source>
</evidence>
<sequence>MIKKSGFLLFLFMIASSQVNYYTSLSPDFLSYSYVDFIIDNPGGIESIKGEEKMIHISLASSLFESGKLYEALGMTEKAKAKYEEALTHYATADIYFHYGDCLMKYMKWELAIKSFKISLALGYSRPYLIYYNIGCALSSMHNASDAYEYLELAIFNGFRAFEDFEKKDNLLFLRGQSDWRKWYSEWENFYGSKLPRTGLVGEWLFNGNADDLSGNENHGKVHGAVLTTDRYGNPKSAYFFDQQNGDYIDCGSNSSLNITDEITVSVWIKPLTSARIIGKYDNDLKGGWRMDYRDGYFYFNVSSGISDHDLCSDMTYAPNQFYHVVGTYSKKLGSLRLYVNGIKTEEKGYTQGVLTYRPRQYPDSENLNIGRFYAYGISYFYGIIDDVRIYNRVLDEQEVDALYHQEKIK</sequence>
<evidence type="ECO:0000256" key="2">
    <source>
        <dbReference type="ARBA" id="ARBA00023157"/>
    </source>
</evidence>
<dbReference type="SMART" id="SM00560">
    <property type="entry name" value="LamGL"/>
    <property type="match status" value="1"/>
</dbReference>
<dbReference type="InterPro" id="IPR006558">
    <property type="entry name" value="LamG-like"/>
</dbReference>
<dbReference type="InterPro" id="IPR013320">
    <property type="entry name" value="ConA-like_dom_sf"/>
</dbReference>
<organism evidence="5 6">
    <name type="scientific">candidate division WOR-3 bacterium RBG_13_43_14</name>
    <dbReference type="NCBI Taxonomy" id="1802590"/>
    <lineage>
        <taxon>Bacteria</taxon>
        <taxon>Bacteria division WOR-3</taxon>
    </lineage>
</organism>
<feature type="domain" description="LamG-like jellyroll fold" evidence="4">
    <location>
        <begin position="261"/>
        <end position="398"/>
    </location>
</feature>